<accession>A0A099NRL6</accession>
<dbReference type="EMBL" id="JQFK01000857">
    <property type="protein sequence ID" value="KGK35215.1"/>
    <property type="molecule type" value="Genomic_DNA"/>
</dbReference>
<organism evidence="1 2">
    <name type="scientific">Pichia kudriavzevii</name>
    <name type="common">Yeast</name>
    <name type="synonym">Issatchenkia orientalis</name>
    <dbReference type="NCBI Taxonomy" id="4909"/>
    <lineage>
        <taxon>Eukaryota</taxon>
        <taxon>Fungi</taxon>
        <taxon>Dikarya</taxon>
        <taxon>Ascomycota</taxon>
        <taxon>Saccharomycotina</taxon>
        <taxon>Pichiomycetes</taxon>
        <taxon>Pichiales</taxon>
        <taxon>Pichiaceae</taxon>
        <taxon>Pichia</taxon>
    </lineage>
</organism>
<proteinExistence type="predicted"/>
<gene>
    <name evidence="1" type="ORF">JL09_g5635</name>
</gene>
<protein>
    <submittedName>
        <fullName evidence="1">Uncharacterized protein</fullName>
    </submittedName>
</protein>
<reference evidence="2" key="1">
    <citation type="journal article" date="2014" name="Microb. Cell Fact.">
        <title>Exploiting Issatchenkia orientalis SD108 for succinic acid production.</title>
        <authorList>
            <person name="Xiao H."/>
            <person name="Shao Z."/>
            <person name="Jiang Y."/>
            <person name="Dole S."/>
            <person name="Zhao H."/>
        </authorList>
    </citation>
    <scope>NUCLEOTIDE SEQUENCE [LARGE SCALE GENOMIC DNA]</scope>
    <source>
        <strain evidence="2">SD108</strain>
    </source>
</reference>
<evidence type="ECO:0000313" key="1">
    <source>
        <dbReference type="EMBL" id="KGK35215.1"/>
    </source>
</evidence>
<comment type="caution">
    <text evidence="1">The sequence shown here is derived from an EMBL/GenBank/DDBJ whole genome shotgun (WGS) entry which is preliminary data.</text>
</comment>
<name>A0A099NRL6_PICKU</name>
<dbReference type="AlphaFoldDB" id="A0A099NRL6"/>
<evidence type="ECO:0000313" key="2">
    <source>
        <dbReference type="Proteomes" id="UP000029867"/>
    </source>
</evidence>
<dbReference type="Proteomes" id="UP000029867">
    <property type="component" value="Unassembled WGS sequence"/>
</dbReference>
<dbReference type="HOGENOM" id="CLU_3242274_0_0_1"/>
<sequence length="45" mass="5261">MDTHKYLEKQDLHTLLLVEFFNNRYSSDVFELVPAKASNIKGFSN</sequence>